<dbReference type="EMBL" id="AAARIE010000001">
    <property type="protein sequence ID" value="EAE2658899.1"/>
    <property type="molecule type" value="Genomic_DNA"/>
</dbReference>
<evidence type="ECO:0000313" key="9">
    <source>
        <dbReference type="EMBL" id="EAD8146538.1"/>
    </source>
</evidence>
<dbReference type="AlphaFoldDB" id="A0A3A2NE88"/>
<evidence type="ECO:0000313" key="78">
    <source>
        <dbReference type="Proteomes" id="UP000467536"/>
    </source>
</evidence>
<reference evidence="53 66" key="3">
    <citation type="submission" date="2019-03" db="EMBL/GenBank/DDBJ databases">
        <authorList>
            <person name="Ashton P.M."/>
            <person name="Dallman T."/>
            <person name="Nair S."/>
            <person name="De Pinna E."/>
            <person name="Peters T."/>
            <person name="Grant K."/>
        </authorList>
    </citation>
    <scope>NUCLEOTIDE SEQUENCE [LARGE SCALE GENOMIC DNA]</scope>
    <source>
        <strain evidence="34 92">282333</strain>
        <strain evidence="36 91">282352</strain>
        <strain evidence="29 95">289003</strain>
        <strain evidence="32 99">406731</strain>
        <strain evidence="30 97">429821</strain>
        <strain evidence="33 86">562417</strain>
        <strain evidence="35 90">562428</strain>
        <strain evidence="31 84">563356</strain>
        <strain evidence="2 73">688377</strain>
        <strain evidence="44 80">760311</strain>
        <strain evidence="50 78">788324</strain>
        <strain evidence="13">RL15000161</strain>
        <strain evidence="14">RL15000286</strain>
        <strain evidence="15">RL15000440</strain>
    </source>
</reference>
<dbReference type="Proteomes" id="UP000535556">
    <property type="component" value="Unassembled WGS sequence"/>
</dbReference>
<dbReference type="Proteomes" id="UP000540117">
    <property type="component" value="Unassembled WGS sequence"/>
</dbReference>
<dbReference type="EMBL" id="AALGDA010000003">
    <property type="protein sequence ID" value="ECY9781692.1"/>
    <property type="molecule type" value="Genomic_DNA"/>
</dbReference>
<evidence type="ECO:0000313" key="94">
    <source>
        <dbReference type="Proteomes" id="UP000540117"/>
    </source>
</evidence>
<dbReference type="EMBL" id="AAHZFN010000008">
    <property type="protein sequence ID" value="ECB9473483.1"/>
    <property type="molecule type" value="Genomic_DNA"/>
</dbReference>
<evidence type="ECO:0000313" key="72">
    <source>
        <dbReference type="Proteomes" id="UP000410967"/>
    </source>
</evidence>
<evidence type="ECO:0000313" key="25">
    <source>
        <dbReference type="EMBL" id="EAG6169115.1"/>
    </source>
</evidence>
<evidence type="ECO:0000313" key="71">
    <source>
        <dbReference type="Proteomes" id="UP000406081"/>
    </source>
</evidence>
<dbReference type="Proteomes" id="UP000358545">
    <property type="component" value="Unassembled WGS sequence"/>
</dbReference>
<dbReference type="EMBL" id="AACKDQ010000001">
    <property type="protein sequence ID" value="EAK9315575.1"/>
    <property type="molecule type" value="Genomic_DNA"/>
</dbReference>
<dbReference type="Proteomes" id="UP000546397">
    <property type="component" value="Unassembled WGS sequence"/>
</dbReference>
<dbReference type="EMBL" id="AABBHO010000013">
    <property type="protein sequence ID" value="EAG2996791.1"/>
    <property type="molecule type" value="Genomic_DNA"/>
</dbReference>
<evidence type="ECO:0000313" key="27">
    <source>
        <dbReference type="EMBL" id="EAG6989568.1"/>
    </source>
</evidence>
<dbReference type="Proteomes" id="UP000489121">
    <property type="component" value="Unassembled WGS sequence"/>
</dbReference>
<evidence type="ECO:0000313" key="90">
    <source>
        <dbReference type="Proteomes" id="UP000529135"/>
    </source>
</evidence>
<evidence type="ECO:0000313" key="69">
    <source>
        <dbReference type="Proteomes" id="UP000398321"/>
    </source>
</evidence>
<evidence type="ECO:0000313" key="41">
    <source>
        <dbReference type="EMBL" id="ECB9473483.1"/>
    </source>
</evidence>
<dbReference type="EMBL" id="AAAJKI010000003">
    <property type="protein sequence ID" value="EAC6547199.1"/>
    <property type="molecule type" value="Genomic_DNA"/>
</dbReference>
<dbReference type="Proteomes" id="UP000423131">
    <property type="component" value="Unassembled WGS sequence"/>
</dbReference>
<dbReference type="EMBL" id="AAAQQZ010000003">
    <property type="protein sequence ID" value="EAE1338498.1"/>
    <property type="molecule type" value="Genomic_DNA"/>
</dbReference>
<dbReference type="EMBL" id="AAAPCR010000009">
    <property type="protein sequence ID" value="EAD8146538.1"/>
    <property type="molecule type" value="Genomic_DNA"/>
</dbReference>
<dbReference type="Proteomes" id="UP000413786">
    <property type="component" value="Unassembled WGS sequence"/>
</dbReference>
<sequence>MKEKQPHSCCSYIFSIMYIFPYVVYFIPHFQFIIHIFYFTTICLELLAFNEKIFKASKIYSITKQISRNPLSFMLY</sequence>
<evidence type="ECO:0000313" key="35">
    <source>
        <dbReference type="EMBL" id="EAH3126524.1"/>
    </source>
</evidence>
<dbReference type="Proteomes" id="UP000566597">
    <property type="component" value="Unassembled WGS sequence"/>
</dbReference>
<proteinExistence type="predicted"/>
<dbReference type="Proteomes" id="UP000427828">
    <property type="component" value="Unassembled WGS sequence"/>
</dbReference>
<dbReference type="EMBL" id="AALEDS010000008">
    <property type="protein sequence ID" value="ECY6544623.1"/>
    <property type="molecule type" value="Genomic_DNA"/>
</dbReference>
<evidence type="ECO:0000313" key="64">
    <source>
        <dbReference type="Proteomes" id="UP000376505"/>
    </source>
</evidence>
<evidence type="ECO:0000313" key="57">
    <source>
        <dbReference type="Proteomes" id="UP000344343"/>
    </source>
</evidence>
<feature type="transmembrane region" description="Helical" evidence="1">
    <location>
        <begin position="9"/>
        <end position="26"/>
    </location>
</feature>
<evidence type="ECO:0000313" key="50">
    <source>
        <dbReference type="EMBL" id="EDO0986125.1"/>
    </source>
</evidence>
<dbReference type="Proteomes" id="UP000533021">
    <property type="component" value="Unassembled WGS sequence"/>
</dbReference>
<evidence type="ECO:0000313" key="84">
    <source>
        <dbReference type="Proteomes" id="UP000517258"/>
    </source>
</evidence>
<dbReference type="Proteomes" id="UP000525850">
    <property type="component" value="Unassembled WGS sequence"/>
</dbReference>
<dbReference type="EMBL" id="AABAIH010000001">
    <property type="protein sequence ID" value="EAG0994122.1"/>
    <property type="molecule type" value="Genomic_DNA"/>
</dbReference>
<dbReference type="Proteomes" id="UP000365297">
    <property type="component" value="Unassembled WGS sequence"/>
</dbReference>
<dbReference type="EMBL" id="AABAGT010000009">
    <property type="protein sequence ID" value="EAG0867086.1"/>
    <property type="molecule type" value="Genomic_DNA"/>
</dbReference>
<evidence type="ECO:0000313" key="10">
    <source>
        <dbReference type="EMBL" id="EAE0770050.1"/>
    </source>
</evidence>
<evidence type="ECO:0000313" key="91">
    <source>
        <dbReference type="Proteomes" id="UP000530452"/>
    </source>
</evidence>
<dbReference type="EMBL" id="AABEMN010000005">
    <property type="protein sequence ID" value="EAG9519046.1"/>
    <property type="molecule type" value="Genomic_DNA"/>
</dbReference>
<dbReference type="EMBL" id="AABDGJ010000002">
    <property type="protein sequence ID" value="EAG6989568.1"/>
    <property type="molecule type" value="Genomic_DNA"/>
</dbReference>
<dbReference type="Proteomes" id="UP000403352">
    <property type="component" value="Unassembled WGS sequence"/>
</dbReference>
<evidence type="ECO:0000313" key="34">
    <source>
        <dbReference type="EMBL" id="EAH2280612.1"/>
    </source>
</evidence>
<evidence type="ECO:0000313" key="29">
    <source>
        <dbReference type="EMBL" id="EAG9519046.1"/>
    </source>
</evidence>
<dbReference type="EMBL" id="AABAYG010000004">
    <property type="protein sequence ID" value="EAG2245529.1"/>
    <property type="molecule type" value="Genomic_DNA"/>
</dbReference>
<reference evidence="55 59" key="2">
    <citation type="submission" date="2018-06" db="EMBL/GenBank/DDBJ databases">
        <authorList>
            <consortium name="PulseNet: The National Subtyping Network for Foodborne Disease Surveillance"/>
            <person name="Tarr C.L."/>
            <person name="Trees E."/>
            <person name="Katz L.S."/>
            <person name="Carleton-Romer H.A."/>
            <person name="Stroika S."/>
            <person name="Kucerova Z."/>
            <person name="Roache K.F."/>
            <person name="Sabol A.L."/>
            <person name="Besser J."/>
            <person name="Gerner-Smidt P."/>
        </authorList>
    </citation>
    <scope>NUCLEOTIDE SEQUENCE [LARGE SCALE GENOMIC DNA]</scope>
    <source>
        <strain evidence="12 55">PNUSAL000134</strain>
        <strain evidence="5 59">PNUSAL000910</strain>
        <strain evidence="16 60">PNUSAL002180</strain>
        <strain evidence="18 79">PNUSAL002298</strain>
        <strain evidence="38 58">PNUSAL004402</strain>
        <strain evidence="45 74">PNUSAL005666</strain>
        <strain evidence="48 83">PNUSAL005692</strain>
    </source>
</reference>
<evidence type="ECO:0000313" key="12">
    <source>
        <dbReference type="EMBL" id="EAE2354322.1"/>
    </source>
</evidence>
<evidence type="ECO:0000313" key="28">
    <source>
        <dbReference type="EMBL" id="EAG9387055.1"/>
    </source>
</evidence>
<dbReference type="Proteomes" id="UP000548278">
    <property type="component" value="Unassembled WGS sequence"/>
</dbReference>
<evidence type="ECO:0000313" key="62">
    <source>
        <dbReference type="Proteomes" id="UP000365297"/>
    </source>
</evidence>
<dbReference type="EMBL" id="AABFMV010000002">
    <property type="protein sequence ID" value="EAH1614663.1"/>
    <property type="molecule type" value="Genomic_DNA"/>
</dbReference>
<keyword evidence="1" id="KW-1133">Transmembrane helix</keyword>
<dbReference type="EMBL" id="AAAREG010000005">
    <property type="protein sequence ID" value="EAE2354322.1"/>
    <property type="molecule type" value="Genomic_DNA"/>
</dbReference>
<dbReference type="EMBL" id="AAASLB010000002">
    <property type="protein sequence ID" value="EAE4941220.1"/>
    <property type="molecule type" value="Genomic_DNA"/>
</dbReference>
<dbReference type="Proteomes" id="UP000460224">
    <property type="component" value="Unassembled WGS sequence"/>
</dbReference>
<evidence type="ECO:0000313" key="44">
    <source>
        <dbReference type="EMBL" id="ECL0130330.1"/>
    </source>
</evidence>
<evidence type="ECO:0000313" key="17">
    <source>
        <dbReference type="EMBL" id="EAG0994122.1"/>
    </source>
</evidence>
<dbReference type="EMBL" id="AACJYH010000006">
    <property type="protein sequence ID" value="EAK8897851.1"/>
    <property type="molecule type" value="Genomic_DNA"/>
</dbReference>
<evidence type="ECO:0000313" key="68">
    <source>
        <dbReference type="Proteomes" id="UP000389283"/>
    </source>
</evidence>
<dbReference type="EMBL" id="AABBZO010000011">
    <property type="protein sequence ID" value="EAG4462669.1"/>
    <property type="molecule type" value="Genomic_DNA"/>
</dbReference>
<evidence type="ECO:0000313" key="77">
    <source>
        <dbReference type="Proteomes" id="UP000460224"/>
    </source>
</evidence>
<dbReference type="Proteomes" id="UP000528151">
    <property type="component" value="Unassembled WGS sequence"/>
</dbReference>
<dbReference type="Proteomes" id="UP000393182">
    <property type="component" value="Unassembled WGS sequence"/>
</dbReference>
<dbReference type="Proteomes" id="UP000389283">
    <property type="component" value="Unassembled WGS sequence"/>
</dbReference>
<evidence type="ECO:0000313" key="46">
    <source>
        <dbReference type="EMBL" id="ECX6923904.1"/>
    </source>
</evidence>
<keyword evidence="1" id="KW-0472">Membrane</keyword>
<evidence type="ECO:0000313" key="51">
    <source>
        <dbReference type="EMBL" id="KAA9448989.1"/>
    </source>
</evidence>
<evidence type="ECO:0000313" key="81">
    <source>
        <dbReference type="Proteomes" id="UP000481141"/>
    </source>
</evidence>
<dbReference type="EMBL" id="AABAWE010000004">
    <property type="protein sequence ID" value="EAG2087341.1"/>
    <property type="molecule type" value="Genomic_DNA"/>
</dbReference>
<evidence type="ECO:0000313" key="86">
    <source>
        <dbReference type="Proteomes" id="UP000525068"/>
    </source>
</evidence>
<evidence type="ECO:0000313" key="63">
    <source>
        <dbReference type="Proteomes" id="UP000371553"/>
    </source>
</evidence>
<comment type="caution">
    <text evidence="28">The sequence shown here is derived from an EMBL/GenBank/DDBJ whole genome shotgun (WGS) entry which is preliminary data.</text>
</comment>
<dbReference type="EMBL" id="AAKHCT010000001">
    <property type="protein sequence ID" value="ECR7121191.1"/>
    <property type="molecule type" value="Genomic_DNA"/>
</dbReference>
<dbReference type="Proteomes" id="UP000410967">
    <property type="component" value="Unassembled WGS sequence"/>
</dbReference>
<dbReference type="EMBL" id="AABEQV010000002">
    <property type="protein sequence ID" value="EAG9856328.1"/>
    <property type="molecule type" value="Genomic_DNA"/>
</dbReference>
<evidence type="ECO:0000313" key="33">
    <source>
        <dbReference type="EMBL" id="EAH1614663.1"/>
    </source>
</evidence>
<evidence type="ECO:0000313" key="8">
    <source>
        <dbReference type="EMBL" id="EAD5786135.1"/>
    </source>
</evidence>
<evidence type="ECO:0000313" key="2">
    <source>
        <dbReference type="EMBL" id="EAC4482122.1"/>
    </source>
</evidence>
<evidence type="ECO:0000313" key="23">
    <source>
        <dbReference type="EMBL" id="EAG4330301.1"/>
    </source>
</evidence>
<evidence type="ECO:0000313" key="75">
    <source>
        <dbReference type="Proteomes" id="UP000423131"/>
    </source>
</evidence>
<dbReference type="EMBL" id="AAMGHX010000001">
    <property type="protein sequence ID" value="EDH0839575.1"/>
    <property type="molecule type" value="Genomic_DNA"/>
</dbReference>
<evidence type="ECO:0000313" key="31">
    <source>
        <dbReference type="EMBL" id="EAH0217537.1"/>
    </source>
</evidence>
<evidence type="ECO:0000313" key="95">
    <source>
        <dbReference type="Proteomes" id="UP000546397"/>
    </source>
</evidence>
<evidence type="ECO:0000313" key="36">
    <source>
        <dbReference type="EMBL" id="EAH3293322.1"/>
    </source>
</evidence>
<dbReference type="Proteomes" id="UP000467536">
    <property type="component" value="Unassembled WGS sequence"/>
</dbReference>
<dbReference type="EMBL" id="AALAQH010000002">
    <property type="protein sequence ID" value="ECX6923904.1"/>
    <property type="molecule type" value="Genomic_DNA"/>
</dbReference>
<accession>A0A3A2NE88</accession>
<evidence type="ECO:0000313" key="37">
    <source>
        <dbReference type="EMBL" id="EAH4242060.1"/>
    </source>
</evidence>
<evidence type="ECO:0000313" key="4">
    <source>
        <dbReference type="EMBL" id="EAC6547199.1"/>
    </source>
</evidence>
<evidence type="ECO:0000313" key="11">
    <source>
        <dbReference type="EMBL" id="EAE1338498.1"/>
    </source>
</evidence>
<dbReference type="EMBL" id="AABGHY010000002">
    <property type="protein sequence ID" value="EAH3293322.1"/>
    <property type="molecule type" value="Genomic_DNA"/>
</dbReference>
<dbReference type="EMBL" id="AABBYJ010000002">
    <property type="protein sequence ID" value="EAG4330301.1"/>
    <property type="molecule type" value="Genomic_DNA"/>
</dbReference>
<dbReference type="Proteomes" id="UP000376505">
    <property type="component" value="Unassembled WGS sequence"/>
</dbReference>
<dbReference type="Proteomes" id="UP000517258">
    <property type="component" value="Unassembled WGS sequence"/>
</dbReference>
<dbReference type="EMBL" id="AAALRN010000003">
    <property type="protein sequence ID" value="EAD1184854.1"/>
    <property type="molecule type" value="Genomic_DNA"/>
</dbReference>
<evidence type="ECO:0000313" key="76">
    <source>
        <dbReference type="Proteomes" id="UP000427828"/>
    </source>
</evidence>
<reference evidence="72 85" key="4">
    <citation type="submission" date="2019-04" db="EMBL/GenBank/DDBJ databases">
        <authorList>
            <consortium name="GenomeTrakr network: Whole genome sequencing for foodborne pathogen traceback"/>
        </authorList>
    </citation>
    <scope>NUCLEOTIDE SEQUENCE [LARGE SCALE GENOMIC DNA]</scope>
    <source>
        <strain evidence="27 96">CFSAN004300</strain>
        <strain evidence="28 85">CFSAN072474</strain>
        <strain evidence="47 61">FLAG-55987</strain>
        <strain evidence="26 93">NRRL B-33244</strain>
        <strain evidence="39 72">PHLUSALM00088</strain>
    </source>
</reference>
<evidence type="ECO:0000256" key="1">
    <source>
        <dbReference type="SAM" id="Phobius"/>
    </source>
</evidence>
<evidence type="ECO:0000313" key="3">
    <source>
        <dbReference type="EMBL" id="EAC5549812.1"/>
    </source>
</evidence>
<evidence type="ECO:0000313" key="30">
    <source>
        <dbReference type="EMBL" id="EAG9856328.1"/>
    </source>
</evidence>
<evidence type="ECO:0000313" key="39">
    <source>
        <dbReference type="EMBL" id="EAK9315575.1"/>
    </source>
</evidence>
<evidence type="ECO:0000313" key="19">
    <source>
        <dbReference type="EMBL" id="EAG2087341.1"/>
    </source>
</evidence>
<evidence type="ECO:0000313" key="48">
    <source>
        <dbReference type="EMBL" id="ECY9781692.1"/>
    </source>
</evidence>
<dbReference type="Proteomes" id="UP000530452">
    <property type="component" value="Unassembled WGS sequence"/>
</dbReference>
<dbReference type="Proteomes" id="UP000522199">
    <property type="component" value="Unassembled WGS sequence"/>
</dbReference>
<evidence type="ECO:0000313" key="88">
    <source>
        <dbReference type="Proteomes" id="UP000527632"/>
    </source>
</evidence>
<evidence type="ECO:0000313" key="40">
    <source>
        <dbReference type="EMBL" id="EAK9427590.1"/>
    </source>
</evidence>
<evidence type="ECO:0000313" key="54">
    <source>
        <dbReference type="Proteomes" id="UP000335978"/>
    </source>
</evidence>
<dbReference type="Proteomes" id="UP000383365">
    <property type="component" value="Unassembled WGS sequence"/>
</dbReference>
<evidence type="ECO:0000313" key="74">
    <source>
        <dbReference type="Proteomes" id="UP000421738"/>
    </source>
</evidence>
<evidence type="ECO:0000313" key="60">
    <source>
        <dbReference type="Proteomes" id="UP000358545"/>
    </source>
</evidence>
<dbReference type="Proteomes" id="UP000421738">
    <property type="component" value="Unassembled WGS sequence"/>
</dbReference>
<protein>
    <submittedName>
        <fullName evidence="28">Uncharacterized protein</fullName>
    </submittedName>
</protein>
<dbReference type="Proteomes" id="UP000388699">
    <property type="component" value="Unassembled WGS sequence"/>
</dbReference>
<evidence type="ECO:0000313" key="55">
    <source>
        <dbReference type="Proteomes" id="UP000336166"/>
    </source>
</evidence>
<evidence type="ECO:0000313" key="65">
    <source>
        <dbReference type="Proteomes" id="UP000379076"/>
    </source>
</evidence>
<evidence type="ECO:0000313" key="14">
    <source>
        <dbReference type="EMBL" id="EAE4941220.1"/>
    </source>
</evidence>
<dbReference type="EMBL" id="AAANYN010000001">
    <property type="protein sequence ID" value="EAD5772846.1"/>
    <property type="molecule type" value="Genomic_DNA"/>
</dbReference>
<dbReference type="Proteomes" id="UP000478682">
    <property type="component" value="Unassembled WGS sequence"/>
</dbReference>
<evidence type="ECO:0000313" key="47">
    <source>
        <dbReference type="EMBL" id="ECY6544623.1"/>
    </source>
</evidence>
<dbReference type="Proteomes" id="UP000379076">
    <property type="component" value="Unassembled WGS sequence"/>
</dbReference>
<evidence type="ECO:0000313" key="45">
    <source>
        <dbReference type="EMBL" id="ECR7121191.1"/>
    </source>
</evidence>
<evidence type="ECO:0000313" key="100">
    <source>
        <dbReference type="Proteomes" id="UP000566721"/>
    </source>
</evidence>
<evidence type="ECO:0000313" key="21">
    <source>
        <dbReference type="EMBL" id="EAG2516152.1"/>
    </source>
</evidence>
<reference evidence="82 88" key="5">
    <citation type="submission" date="2019-04" db="EMBL/GenBank/DDBJ databases">
        <authorList>
            <consortium name="GenomeTrakr: Next Generation Sequencing Network for Food Pathogen Tracability"/>
        </authorList>
    </citation>
    <scope>NUCLEOTIDE SEQUENCE [LARGE SCALE GENOMIC DNA]</scope>
    <source>
        <strain evidence="22 98">10B02965A-1</strain>
        <strain evidence="17 71">ARS-CC9329</strain>
        <strain evidence="10 67">CFSAN008016</strain>
        <strain evidence="24 89">CFSAN063727</strain>
        <strain evidence="49 54">CFSAN085184</strain>
        <strain evidence="11 65">FDA00006494</strain>
        <strain evidence="3 62">FDA00007096</strain>
        <strain evidence="6 70">FDA00008584</strain>
        <strain evidence="20">FDA00011243</strain>
        <strain evidence="4 52">FDA00013332</strain>
        <strain evidence="8 57">FDA00013853</strain>
        <strain evidence="40">FDA00014181</strain>
        <strain evidence="41 75">FDA00014336</strain>
        <strain evidence="43 68">FDA00014370</strain>
        <strain evidence="42 69">FDA00014392</strain>
        <strain evidence="23 94">FDA1005580-S054-001</strain>
        <strain evidence="82">FDA1077646-S145-002</strain>
        <strain evidence="81">FDA956581-098-004</strain>
        <strain evidence="21 87">FDA960927-006-004</strain>
        <strain evidence="25 100">FLAG-38921</strain>
        <strain evidence="46 76">FLAG-51482A</strain>
        <strain evidence="19 56">FLAG-54356</strain>
        <strain evidence="7 64">FSIS31901579</strain>
        <strain evidence="37 88">LS1344</strain>
        <strain evidence="9 63">NYAG13B12507-5</strain>
    </source>
</reference>
<dbReference type="Proteomes" id="UP000344343">
    <property type="component" value="Unassembled WGS sequence"/>
</dbReference>
<dbReference type="EMBL" id="AABDDO010000001">
    <property type="protein sequence ID" value="EAG6761691.1"/>
    <property type="molecule type" value="Genomic_DNA"/>
</dbReference>
<evidence type="ECO:0000313" key="66">
    <source>
        <dbReference type="Proteomes" id="UP000383365"/>
    </source>
</evidence>
<dbReference type="Proteomes" id="UP000354255">
    <property type="component" value="Unassembled WGS sequence"/>
</dbReference>
<dbReference type="EMBL" id="AABGUK010000003">
    <property type="protein sequence ID" value="EAH4242060.1"/>
    <property type="molecule type" value="Genomic_DNA"/>
</dbReference>
<evidence type="ECO:0000313" key="83">
    <source>
        <dbReference type="Proteomes" id="UP000489121"/>
    </source>
</evidence>
<evidence type="ECO:0000313" key="80">
    <source>
        <dbReference type="Proteomes" id="UP000478945"/>
    </source>
</evidence>
<dbReference type="Proteomes" id="UP000332711">
    <property type="component" value="Unassembled WGS sequence"/>
</dbReference>
<dbReference type="EMBL" id="AAASTI010000002">
    <property type="protein sequence ID" value="EAE5603301.1"/>
    <property type="molecule type" value="Genomic_DNA"/>
</dbReference>
<dbReference type="EMBL" id="AAJEKY010000002">
    <property type="protein sequence ID" value="ECL0130330.1"/>
    <property type="molecule type" value="Genomic_DNA"/>
</dbReference>
<dbReference type="Proteomes" id="UP000331186">
    <property type="component" value="Unassembled WGS sequence"/>
</dbReference>
<dbReference type="Proteomes" id="UP000529135">
    <property type="component" value="Unassembled WGS sequence"/>
</dbReference>
<evidence type="ECO:0000313" key="42">
    <source>
        <dbReference type="EMBL" id="ECB9513641.1"/>
    </source>
</evidence>
<dbReference type="Proteomes" id="UP000527632">
    <property type="component" value="Unassembled WGS sequence"/>
</dbReference>
<evidence type="ECO:0000313" key="24">
    <source>
        <dbReference type="EMBL" id="EAG4462669.1"/>
    </source>
</evidence>
<evidence type="ECO:0000313" key="61">
    <source>
        <dbReference type="Proteomes" id="UP000364988"/>
    </source>
</evidence>
<evidence type="ECO:0000313" key="98">
    <source>
        <dbReference type="Proteomes" id="UP000549379"/>
    </source>
</evidence>
<dbReference type="EMBL" id="AABBAW010000008">
    <property type="protein sequence ID" value="EAG2516152.1"/>
    <property type="molecule type" value="Genomic_DNA"/>
</dbReference>
<evidence type="ECO:0000313" key="58">
    <source>
        <dbReference type="Proteomes" id="UP000350032"/>
    </source>
</evidence>
<evidence type="ECO:0000313" key="89">
    <source>
        <dbReference type="Proteomes" id="UP000528151"/>
    </source>
</evidence>
<dbReference type="EMBL" id="AAAIJX010000002">
    <property type="protein sequence ID" value="EAC4482122.1"/>
    <property type="molecule type" value="Genomic_DNA"/>
</dbReference>
<dbReference type="Proteomes" id="UP000337746">
    <property type="component" value="Unassembled WGS sequence"/>
</dbReference>
<evidence type="ECO:0000313" key="73">
    <source>
        <dbReference type="Proteomes" id="UP000413786"/>
    </source>
</evidence>
<dbReference type="EMBL" id="AABCVX010000003">
    <property type="protein sequence ID" value="EAG6169115.1"/>
    <property type="molecule type" value="Genomic_DNA"/>
</dbReference>
<keyword evidence="1" id="KW-0812">Transmembrane</keyword>
<dbReference type="EMBL" id="AANEHK010000007">
    <property type="protein sequence ID" value="EDO0986125.1"/>
    <property type="molecule type" value="Genomic_DNA"/>
</dbReference>
<dbReference type="Proteomes" id="UP000484022">
    <property type="component" value="Unassembled WGS sequence"/>
</dbReference>
<evidence type="ECO:0000313" key="56">
    <source>
        <dbReference type="Proteomes" id="UP000337746"/>
    </source>
</evidence>
<evidence type="ECO:0000313" key="5">
    <source>
        <dbReference type="EMBL" id="EAC9039175.1"/>
    </source>
</evidence>
<evidence type="ECO:0000313" key="93">
    <source>
        <dbReference type="Proteomes" id="UP000535556"/>
    </source>
</evidence>
<dbReference type="EMBL" id="AABGFX010000002">
    <property type="protein sequence ID" value="EAH3126524.1"/>
    <property type="molecule type" value="Genomic_DNA"/>
</dbReference>
<evidence type="ECO:0000313" key="87">
    <source>
        <dbReference type="Proteomes" id="UP000525850"/>
    </source>
</evidence>
<evidence type="ECO:0000313" key="70">
    <source>
        <dbReference type="Proteomes" id="UP000403352"/>
    </source>
</evidence>
<evidence type="ECO:0000313" key="53">
    <source>
        <dbReference type="Proteomes" id="UP000332711"/>
    </source>
</evidence>
<evidence type="ECO:0000313" key="18">
    <source>
        <dbReference type="EMBL" id="EAG1893318.1"/>
    </source>
</evidence>
<dbReference type="Proteomes" id="UP000371553">
    <property type="component" value="Unassembled WGS sequence"/>
</dbReference>
<evidence type="ECO:0000313" key="79">
    <source>
        <dbReference type="Proteomes" id="UP000478682"/>
    </source>
</evidence>
<evidence type="ECO:0000313" key="85">
    <source>
        <dbReference type="Proteomes" id="UP000522199"/>
    </source>
</evidence>
<evidence type="ECO:0000313" key="22">
    <source>
        <dbReference type="EMBL" id="EAG2996791.1"/>
    </source>
</evidence>
<dbReference type="Proteomes" id="UP000478945">
    <property type="component" value="Unassembled WGS sequence"/>
</dbReference>
<dbReference type="Proteomes" id="UP000398321">
    <property type="component" value="Unassembled WGS sequence"/>
</dbReference>
<dbReference type="EMBL" id="AABFVG010000001">
    <property type="protein sequence ID" value="EAH2280612.1"/>
    <property type="molecule type" value="Genomic_DNA"/>
</dbReference>
<dbReference type="EMBL" id="AAAKQF010000002">
    <property type="protein sequence ID" value="EAC9039175.1"/>
    <property type="molecule type" value="Genomic_DNA"/>
</dbReference>
<dbReference type="EMBL" id="AAANYR010000003">
    <property type="protein sequence ID" value="EAD5786135.1"/>
    <property type="molecule type" value="Genomic_DNA"/>
</dbReference>
<evidence type="ECO:0000313" key="7">
    <source>
        <dbReference type="EMBL" id="EAD5772846.1"/>
    </source>
</evidence>
<evidence type="ECO:0000313" key="16">
    <source>
        <dbReference type="EMBL" id="EAG0867086.1"/>
    </source>
</evidence>
<dbReference type="EMBL" id="AABATR010000003">
    <property type="protein sequence ID" value="EAG1893318.1"/>
    <property type="molecule type" value="Genomic_DNA"/>
</dbReference>
<dbReference type="EMBL" id="AABEVT010000004">
    <property type="protein sequence ID" value="EAH0252422.1"/>
    <property type="molecule type" value="Genomic_DNA"/>
</dbReference>
<dbReference type="EMBL" id="AAAQJJ010000009">
    <property type="protein sequence ID" value="EAE0770050.1"/>
    <property type="molecule type" value="Genomic_DNA"/>
</dbReference>
<dbReference type="Proteomes" id="UP000548826">
    <property type="component" value="Unassembled WGS sequence"/>
</dbReference>
<evidence type="ECO:0000313" key="99">
    <source>
        <dbReference type="Proteomes" id="UP000566597"/>
    </source>
</evidence>
<dbReference type="Proteomes" id="UP000350032">
    <property type="component" value="Unassembled WGS sequence"/>
</dbReference>
<dbReference type="Proteomes" id="UP000566721">
    <property type="component" value="Unassembled WGS sequence"/>
</dbReference>
<dbReference type="EMBL" id="QDAY01000003">
    <property type="protein sequence ID" value="KAA9448989.1"/>
    <property type="molecule type" value="Genomic_DNA"/>
</dbReference>
<dbReference type="Proteomes" id="UP000525068">
    <property type="component" value="Unassembled WGS sequence"/>
</dbReference>
<dbReference type="Proteomes" id="UP000336166">
    <property type="component" value="Unassembled WGS sequence"/>
</dbReference>
<evidence type="ECO:0000313" key="15">
    <source>
        <dbReference type="EMBL" id="EAE5603301.1"/>
    </source>
</evidence>
<dbReference type="Proteomes" id="UP000364988">
    <property type="component" value="Unassembled WGS sequence"/>
</dbReference>
<evidence type="ECO:0000313" key="26">
    <source>
        <dbReference type="EMBL" id="EAG6761691.1"/>
    </source>
</evidence>
<evidence type="ECO:0000313" key="49">
    <source>
        <dbReference type="EMBL" id="EDH0839575.1"/>
    </source>
</evidence>
<dbReference type="Proteomes" id="UP000549379">
    <property type="component" value="Unassembled WGS sequence"/>
</dbReference>
<evidence type="ECO:0000313" key="82">
    <source>
        <dbReference type="Proteomes" id="UP000484022"/>
    </source>
</evidence>
<dbReference type="EMBL" id="AAIAJJ010000004">
    <property type="protein sequence ID" value="ECC1556839.1"/>
    <property type="molecule type" value="Genomic_DNA"/>
</dbReference>
<evidence type="ECO:0000313" key="67">
    <source>
        <dbReference type="Proteomes" id="UP000388699"/>
    </source>
</evidence>
<dbReference type="Proteomes" id="UP000406081">
    <property type="component" value="Unassembled WGS sequence"/>
</dbReference>
<evidence type="ECO:0000313" key="32">
    <source>
        <dbReference type="EMBL" id="EAH0252422.1"/>
    </source>
</evidence>
<dbReference type="EMBL" id="AAHZFY010000015">
    <property type="protein sequence ID" value="ECB9513641.1"/>
    <property type="molecule type" value="Genomic_DNA"/>
</dbReference>
<gene>
    <name evidence="17" type="ORF">A3R20_05750</name>
    <name evidence="16" type="ORF">A8L61_07290</name>
    <name evidence="27" type="ORF">AB917_03095</name>
    <name evidence="26" type="ORF">AF817_00475</name>
    <name evidence="11" type="ORF">ART25_06240</name>
    <name evidence="3" type="ORF">ARY78_05110</name>
    <name evidence="21" type="ORF">B1N52_13345</name>
    <name evidence="20" type="ORF">B1S26_08975</name>
    <name evidence="22" type="ORF">B5K54_05795</name>
    <name evidence="18" type="ORF">BB997_06875</name>
    <name evidence="46" type="ORF">BCZ19_04425</name>
    <name evidence="19" type="ORF">BCZ21_08725</name>
    <name evidence="24" type="ORF">CA369_10255</name>
    <name evidence="23" type="ORF">CAV64_03485</name>
    <name evidence="9" type="ORF">CD20_10680</name>
    <name evidence="28" type="ORF">CW845_06115</name>
    <name evidence="33" type="ORF">D4271_04500</name>
    <name evidence="34" type="ORF">D4920_00870</name>
    <name evidence="29" type="ORF">D4B11_04640</name>
    <name evidence="30" type="ORF">D4C60_04875</name>
    <name evidence="31" type="ORF">D4D89_04325</name>
    <name evidence="32" type="ORF">D4U23_08500</name>
    <name evidence="35" type="ORF">D5M70_04325</name>
    <name evidence="36" type="ORF">D5N24_02840</name>
    <name evidence="38" type="ORF">D7104_09035</name>
    <name evidence="51" type="ORF">DCK61_08960</name>
    <name evidence="25" type="ORF">DCT16_06940</name>
    <name evidence="10" type="ORF">DG57_09405</name>
    <name evidence="4" type="ORF">DU018_02345</name>
    <name evidence="2" type="ORF">E0I39_04375</name>
    <name evidence="13" type="ORF">E1V33_01880</name>
    <name evidence="14" type="ORF">E1W56_04100</name>
    <name evidence="15" type="ORF">E1X78_04215</name>
    <name evidence="37" type="ORF">E5F58_08715</name>
    <name evidence="8" type="ORF">EX365_06180</name>
    <name evidence="7" type="ORF">EXZ73_00955</name>
    <name evidence="45" type="ORF">F1788_00535</name>
    <name evidence="47" type="ORF">F6436_09790</name>
    <name evidence="48" type="ORF">F6515_01660</name>
    <name evidence="39" type="ORF">FA835_00495</name>
    <name evidence="40" type="ORF">FC284_04465</name>
    <name evidence="44" type="ORF">FJU19_04365</name>
    <name evidence="42" type="ORF">FLQ97_07830</name>
    <name evidence="41" type="ORF">FLR03_07275</name>
    <name evidence="43" type="ORF">FNX40_08520</name>
    <name evidence="50" type="ORF">FV747_08965</name>
    <name evidence="49" type="ORF">GCV64_00565</name>
    <name evidence="5" type="ORF">KV70_03075</name>
    <name evidence="6" type="ORF">QD52_07200</name>
    <name evidence="12" type="ORF">Y261_08190</name>
</gene>
<reference evidence="51 77" key="1">
    <citation type="submission" date="2018-04" db="EMBL/GenBank/DDBJ databases">
        <title>Genome Analysis of a Prevalent Clone of Listeria monocytogenes Sequence Type 87 in China.</title>
        <authorList>
            <person name="Wang Y."/>
        </authorList>
    </citation>
    <scope>NUCLEOTIDE SEQUENCE [LARGE SCALE GENOMIC DNA]</scope>
    <source>
        <strain evidence="51 77">ICDC_LM1523</strain>
    </source>
</reference>
<dbReference type="EMBL" id="AABEVI010000002">
    <property type="protein sequence ID" value="EAH0217537.1"/>
    <property type="molecule type" value="Genomic_DNA"/>
</dbReference>
<evidence type="ECO:0000313" key="59">
    <source>
        <dbReference type="Proteomes" id="UP000354255"/>
    </source>
</evidence>
<evidence type="ECO:0000313" key="97">
    <source>
        <dbReference type="Proteomes" id="UP000548826"/>
    </source>
</evidence>
<evidence type="ECO:0000313" key="13">
    <source>
        <dbReference type="EMBL" id="EAE2658899.1"/>
    </source>
</evidence>
<dbReference type="EMBL" id="AABEKY010000003">
    <property type="protein sequence ID" value="EAG9387055.1"/>
    <property type="molecule type" value="Genomic_DNA"/>
</dbReference>
<evidence type="ECO:0000313" key="43">
    <source>
        <dbReference type="EMBL" id="ECC1556839.1"/>
    </source>
</evidence>
<evidence type="ECO:0000313" key="20">
    <source>
        <dbReference type="EMBL" id="EAG2245529.1"/>
    </source>
</evidence>
<dbReference type="EMBL" id="AAAIXK010000002">
    <property type="protein sequence ID" value="EAC5549812.1"/>
    <property type="molecule type" value="Genomic_DNA"/>
</dbReference>
<evidence type="ECO:0000313" key="52">
    <source>
        <dbReference type="Proteomes" id="UP000331186"/>
    </source>
</evidence>
<name>A0A3A2NE88_LISMN</name>
<evidence type="ECO:0000313" key="92">
    <source>
        <dbReference type="Proteomes" id="UP000533021"/>
    </source>
</evidence>
<evidence type="ECO:0000313" key="38">
    <source>
        <dbReference type="EMBL" id="EAK8897851.1"/>
    </source>
</evidence>
<organism evidence="28 85">
    <name type="scientific">Listeria monocytogenes</name>
    <dbReference type="NCBI Taxonomy" id="1639"/>
    <lineage>
        <taxon>Bacteria</taxon>
        <taxon>Bacillati</taxon>
        <taxon>Bacillota</taxon>
        <taxon>Bacilli</taxon>
        <taxon>Bacillales</taxon>
        <taxon>Listeriaceae</taxon>
        <taxon>Listeria</taxon>
    </lineage>
</organism>
<dbReference type="EMBL" id="AACKFB010000005">
    <property type="protein sequence ID" value="EAK9427590.1"/>
    <property type="molecule type" value="Genomic_DNA"/>
</dbReference>
<evidence type="ECO:0000313" key="96">
    <source>
        <dbReference type="Proteomes" id="UP000548278"/>
    </source>
</evidence>
<dbReference type="Proteomes" id="UP000335978">
    <property type="component" value="Unassembled WGS sequence"/>
</dbReference>
<evidence type="ECO:0000313" key="6">
    <source>
        <dbReference type="EMBL" id="EAD1184854.1"/>
    </source>
</evidence>
<dbReference type="Proteomes" id="UP000481141">
    <property type="component" value="Unassembled WGS sequence"/>
</dbReference>